<evidence type="ECO:0000256" key="1">
    <source>
        <dbReference type="SAM" id="MobiDB-lite"/>
    </source>
</evidence>
<sequence length="86" mass="9532">MAQGSSLEEDRDSPEDCRGWPKNLSGIIGQDQALALGRVWTMQWDFIGSLLGDSPKGSGSSQGACREITVRRPDDLPQECRRLPDW</sequence>
<evidence type="ECO:0000313" key="2">
    <source>
        <dbReference type="EMBL" id="RRT44785.1"/>
    </source>
</evidence>
<dbReference type="Proteomes" id="UP000287651">
    <property type="component" value="Unassembled WGS sequence"/>
</dbReference>
<name>A0A426XZ39_ENSVE</name>
<organism evidence="2 3">
    <name type="scientific">Ensete ventricosum</name>
    <name type="common">Abyssinian banana</name>
    <name type="synonym">Musa ensete</name>
    <dbReference type="NCBI Taxonomy" id="4639"/>
    <lineage>
        <taxon>Eukaryota</taxon>
        <taxon>Viridiplantae</taxon>
        <taxon>Streptophyta</taxon>
        <taxon>Embryophyta</taxon>
        <taxon>Tracheophyta</taxon>
        <taxon>Spermatophyta</taxon>
        <taxon>Magnoliopsida</taxon>
        <taxon>Liliopsida</taxon>
        <taxon>Zingiberales</taxon>
        <taxon>Musaceae</taxon>
        <taxon>Ensete</taxon>
    </lineage>
</organism>
<protein>
    <submittedName>
        <fullName evidence="2">Uncharacterized protein</fullName>
    </submittedName>
</protein>
<evidence type="ECO:0000313" key="3">
    <source>
        <dbReference type="Proteomes" id="UP000287651"/>
    </source>
</evidence>
<dbReference type="EMBL" id="AMZH03016249">
    <property type="protein sequence ID" value="RRT44785.1"/>
    <property type="molecule type" value="Genomic_DNA"/>
</dbReference>
<dbReference type="AlphaFoldDB" id="A0A426XZ39"/>
<reference evidence="2 3" key="1">
    <citation type="journal article" date="2014" name="Agronomy (Basel)">
        <title>A Draft Genome Sequence for Ensete ventricosum, the Drought-Tolerant Tree Against Hunger.</title>
        <authorList>
            <person name="Harrison J."/>
            <person name="Moore K.A."/>
            <person name="Paszkiewicz K."/>
            <person name="Jones T."/>
            <person name="Grant M."/>
            <person name="Ambacheew D."/>
            <person name="Muzemil S."/>
            <person name="Studholme D.J."/>
        </authorList>
    </citation>
    <scope>NUCLEOTIDE SEQUENCE [LARGE SCALE GENOMIC DNA]</scope>
</reference>
<feature type="region of interest" description="Disordered" evidence="1">
    <location>
        <begin position="1"/>
        <end position="23"/>
    </location>
</feature>
<proteinExistence type="predicted"/>
<gene>
    <name evidence="2" type="ORF">B296_00045902</name>
</gene>
<accession>A0A426XZ39</accession>
<comment type="caution">
    <text evidence="2">The sequence shown here is derived from an EMBL/GenBank/DDBJ whole genome shotgun (WGS) entry which is preliminary data.</text>
</comment>